<keyword evidence="1" id="KW-0175">Coiled coil</keyword>
<feature type="compositionally biased region" description="Polar residues" evidence="2">
    <location>
        <begin position="301"/>
        <end position="318"/>
    </location>
</feature>
<dbReference type="EMBL" id="SHOA02000010">
    <property type="protein sequence ID" value="TDH72299.1"/>
    <property type="molecule type" value="Genomic_DNA"/>
</dbReference>
<comment type="caution">
    <text evidence="3">The sequence shown here is derived from an EMBL/GenBank/DDBJ whole genome shotgun (WGS) entry which is preliminary data.</text>
</comment>
<dbReference type="RefSeq" id="XP_067821798.1">
    <property type="nucleotide sequence ID" value="XM_067965825.1"/>
</dbReference>
<sequence>MAEGGALLHSCAVYLYLYDESNGSYAQQTDAAVGCALLGGEHAAESNSDAFSLLLYDTQKAPLLQLPVTPSARFVPQKDHYVNFYERKTQRNYAMRFKDAIACEKFMIAVSCAKAQVLVQASKSYERQKPAILFDQVAIGMADAIPLTFGDVAGVMLRKWQGSMEQRASFFSANPLDIMNQEPTEATNEVQRIKLQKDNGEMDAFTQILASEALVGMQKRGKRFVTVTFPDTHEWVIAVLELVKVKKNVPNSNTAAMDAEKEHGDREELVQRMASLSRMGSQTSGLLASVKTHRDTRASAGHSSENHTLFQPRTTSFGHQDGDPRAGSVPVLLAGLQLPGDRRRSLRNIANEHEVTTEAQNDEIERMNDRRKVMSLSSDMDRLMKEQSDIVRLREELEEKKRKLESEGTKARASESFSDSSLSVTAYKPVQEEPVLSFLPSPFAVSGASGSTWKPPPSLGSVPSPAFPPAHSTFSSSMTPYPNRSFVSFPSPPGVSRFESSLDVEAGISRLQRSSTSIESTLMDLQSKIDRFLNSHNGTKATKFLSSYTKSSGNASFSHASTTASSSSMLLKNVEKALVQRDELQNLTSRLQEANEELESSIEELQSQQEALQMENRTLLDKLQNGNYLQQEKFRLEMRGVQQQLSHTQEQVLVCQEENFQLRAQLSAKDDQMTKLKAKFQDDMQKQLTQLQQQVKSEARQNSTEFVERISSEKAALEAQVVEFAARQKQWEVEREKMTHRLSQAQNQQELLQDETVKTQAAQASRVQELLSQIQQLEGEHQTLKHQVEEFRSKALQFEESLASKEHEMAQLQSARNDQEYTALSELFKEFMNDIYFHFQDAFEEETEFTGKEIVMAIRKILKQNTMAILAKLEEFYEQQALQRQGR</sequence>
<organism evidence="3 4">
    <name type="scientific">Bremia lactucae</name>
    <name type="common">Lettuce downy mildew</name>
    <dbReference type="NCBI Taxonomy" id="4779"/>
    <lineage>
        <taxon>Eukaryota</taxon>
        <taxon>Sar</taxon>
        <taxon>Stramenopiles</taxon>
        <taxon>Oomycota</taxon>
        <taxon>Peronosporomycetes</taxon>
        <taxon>Peronosporales</taxon>
        <taxon>Peronosporaceae</taxon>
        <taxon>Bremia</taxon>
    </lineage>
</organism>
<feature type="region of interest" description="Disordered" evidence="2">
    <location>
        <begin position="298"/>
        <end position="325"/>
    </location>
</feature>
<evidence type="ECO:0000256" key="1">
    <source>
        <dbReference type="SAM" id="Coils"/>
    </source>
</evidence>
<dbReference type="AlphaFoldDB" id="A0A976II85"/>
<gene>
    <name evidence="3" type="ORF">CCR75_007768</name>
</gene>
<accession>A0A976II85</accession>
<evidence type="ECO:0000313" key="4">
    <source>
        <dbReference type="Proteomes" id="UP000294530"/>
    </source>
</evidence>
<dbReference type="KEGG" id="blac:94351496"/>
<dbReference type="OrthoDB" id="77911at2759"/>
<proteinExistence type="predicted"/>
<keyword evidence="4" id="KW-1185">Reference proteome</keyword>
<feature type="coiled-coil region" evidence="1">
    <location>
        <begin position="681"/>
        <end position="815"/>
    </location>
</feature>
<dbReference type="PANTHER" id="PTHR44927">
    <property type="entry name" value="FK506-BINDING PROTEIN 15"/>
    <property type="match status" value="1"/>
</dbReference>
<evidence type="ECO:0000313" key="3">
    <source>
        <dbReference type="EMBL" id="TDH72299.1"/>
    </source>
</evidence>
<feature type="coiled-coil region" evidence="1">
    <location>
        <begin position="574"/>
        <end position="622"/>
    </location>
</feature>
<evidence type="ECO:0000256" key="2">
    <source>
        <dbReference type="SAM" id="MobiDB-lite"/>
    </source>
</evidence>
<dbReference type="PANTHER" id="PTHR44927:SF1">
    <property type="entry name" value="FK506-BINDING PROTEIN 15"/>
    <property type="match status" value="1"/>
</dbReference>
<dbReference type="Proteomes" id="UP000294530">
    <property type="component" value="Unassembled WGS sequence"/>
</dbReference>
<protein>
    <submittedName>
        <fullName evidence="3">Uncharacterized protein</fullName>
    </submittedName>
</protein>
<reference evidence="3 4" key="1">
    <citation type="journal article" date="2021" name="Genome Biol.">
        <title>AFLAP: assembly-free linkage analysis pipeline using k-mers from genome sequencing data.</title>
        <authorList>
            <person name="Fletcher K."/>
            <person name="Zhang L."/>
            <person name="Gil J."/>
            <person name="Han R."/>
            <person name="Cavanaugh K."/>
            <person name="Michelmore R."/>
        </authorList>
    </citation>
    <scope>NUCLEOTIDE SEQUENCE [LARGE SCALE GENOMIC DNA]</scope>
    <source>
        <strain evidence="3 4">SF5</strain>
    </source>
</reference>
<name>A0A976II85_BRELC</name>
<dbReference type="GeneID" id="94351496"/>
<feature type="coiled-coil region" evidence="1">
    <location>
        <begin position="350"/>
        <end position="414"/>
    </location>
</feature>